<proteinExistence type="predicted"/>
<dbReference type="EMBL" id="JACXAI010000054">
    <property type="protein sequence ID" value="MBD1383414.1"/>
    <property type="molecule type" value="Genomic_DNA"/>
</dbReference>
<dbReference type="AlphaFoldDB" id="A0A926NH84"/>
<protein>
    <recommendedName>
        <fullName evidence="1">ATPase BadF/BadG/BcrA/BcrD type domain-containing protein</fullName>
    </recommendedName>
</protein>
<dbReference type="SUPFAM" id="SSF53067">
    <property type="entry name" value="Actin-like ATPase domain"/>
    <property type="match status" value="2"/>
</dbReference>
<dbReference type="PANTHER" id="PTHR43190:SF3">
    <property type="entry name" value="N-ACETYL-D-GLUCOSAMINE KINASE"/>
    <property type="match status" value="1"/>
</dbReference>
<dbReference type="PANTHER" id="PTHR43190">
    <property type="entry name" value="N-ACETYL-D-GLUCOSAMINE KINASE"/>
    <property type="match status" value="1"/>
</dbReference>
<gene>
    <name evidence="2" type="ORF">IC621_24825</name>
</gene>
<dbReference type="Pfam" id="PF01869">
    <property type="entry name" value="BcrAD_BadFG"/>
    <property type="match status" value="1"/>
</dbReference>
<dbReference type="RefSeq" id="WP_191162565.1">
    <property type="nucleotide sequence ID" value="NZ_JACXAI010000054.1"/>
</dbReference>
<reference evidence="2" key="1">
    <citation type="submission" date="2020-09" db="EMBL/GenBank/DDBJ databases">
        <title>A novel bacterium of genus Bacillus, isolated from South China Sea.</title>
        <authorList>
            <person name="Huang H."/>
            <person name="Mo K."/>
            <person name="Hu Y."/>
        </authorList>
    </citation>
    <scope>NUCLEOTIDE SEQUENCE</scope>
    <source>
        <strain evidence="2">IB182487</strain>
    </source>
</reference>
<sequence>MSNNGRRRMSNMEFSLLAVDGGGTKTLAVITDSVGKIKGHGRSDASNYQVTGIEGAKAAIEAAIIGAVKNVSEKKQIVRFQTGVFALAGIDTPADQAVVNRIVTVACNKAGVIFDRLIIENDALSALLGATSNYPGALMISGTGSIAFAHDGKGQCVRSGGWGHTFGDEGSGYWIGKEAIRAILKMNDGRGPNTRLKDRVLEAINLRAVEDLYNWVYSSHGSVDAISEIAKLVEICGDEGDAVSITILDQAAEELFTLLSTVMEKAAITNEDNSIILQGGVLKHNLYIQKRLMDKAAKDFPKCRFVTSDLDPIEYIVRRGLLINKAND</sequence>
<dbReference type="CDD" id="cd24007">
    <property type="entry name" value="ASKHA_NBD_eukNAGK-like"/>
    <property type="match status" value="1"/>
</dbReference>
<name>A0A926NH84_9BACI</name>
<dbReference type="Proteomes" id="UP000626844">
    <property type="component" value="Unassembled WGS sequence"/>
</dbReference>
<feature type="domain" description="ATPase BadF/BadG/BcrA/BcrD type" evidence="1">
    <location>
        <begin position="19"/>
        <end position="288"/>
    </location>
</feature>
<dbReference type="InterPro" id="IPR043129">
    <property type="entry name" value="ATPase_NBD"/>
</dbReference>
<evidence type="ECO:0000259" key="1">
    <source>
        <dbReference type="Pfam" id="PF01869"/>
    </source>
</evidence>
<evidence type="ECO:0000313" key="3">
    <source>
        <dbReference type="Proteomes" id="UP000626844"/>
    </source>
</evidence>
<dbReference type="InterPro" id="IPR052519">
    <property type="entry name" value="Euk-type_GlcNAc_Kinase"/>
</dbReference>
<keyword evidence="3" id="KW-1185">Reference proteome</keyword>
<evidence type="ECO:0000313" key="2">
    <source>
        <dbReference type="EMBL" id="MBD1383414.1"/>
    </source>
</evidence>
<dbReference type="Gene3D" id="3.30.420.40">
    <property type="match status" value="2"/>
</dbReference>
<dbReference type="InterPro" id="IPR002731">
    <property type="entry name" value="ATPase_BadF"/>
</dbReference>
<organism evidence="2 3">
    <name type="scientific">Metabacillus arenae</name>
    <dbReference type="NCBI Taxonomy" id="2771434"/>
    <lineage>
        <taxon>Bacteria</taxon>
        <taxon>Bacillati</taxon>
        <taxon>Bacillota</taxon>
        <taxon>Bacilli</taxon>
        <taxon>Bacillales</taxon>
        <taxon>Bacillaceae</taxon>
        <taxon>Metabacillus</taxon>
    </lineage>
</organism>
<accession>A0A926NH84</accession>
<comment type="caution">
    <text evidence="2">The sequence shown here is derived from an EMBL/GenBank/DDBJ whole genome shotgun (WGS) entry which is preliminary data.</text>
</comment>